<evidence type="ECO:0000256" key="1">
    <source>
        <dbReference type="SAM" id="MobiDB-lite"/>
    </source>
</evidence>
<comment type="caution">
    <text evidence="3">The sequence shown here is derived from an EMBL/GenBank/DDBJ whole genome shotgun (WGS) entry which is preliminary data.</text>
</comment>
<feature type="compositionally biased region" description="Basic residues" evidence="1">
    <location>
        <begin position="265"/>
        <end position="276"/>
    </location>
</feature>
<gene>
    <name evidence="3" type="ORF">IAC94_06205</name>
</gene>
<proteinExistence type="predicted"/>
<dbReference type="EMBL" id="DVHI01000075">
    <property type="protein sequence ID" value="HIR63095.1"/>
    <property type="molecule type" value="Genomic_DNA"/>
</dbReference>
<evidence type="ECO:0008006" key="5">
    <source>
        <dbReference type="Google" id="ProtNLM"/>
    </source>
</evidence>
<dbReference type="Proteomes" id="UP000886744">
    <property type="component" value="Unassembled WGS sequence"/>
</dbReference>
<feature type="signal peptide" evidence="2">
    <location>
        <begin position="1"/>
        <end position="21"/>
    </location>
</feature>
<evidence type="ECO:0000256" key="2">
    <source>
        <dbReference type="SAM" id="SignalP"/>
    </source>
</evidence>
<sequence length="276" mass="30405">MRPIYKVIICLMLLTAGLADAGAARKFDRGLGFRDAPVFMPRGQLMFGGTVSYQDFNFYDYKFVILDDMNISAYTLSATPSIYYTFAKNMAVGLKFSYQRTLGRVDETNLSLTPDLSFGISDFYLIQHTYSGSLSYRYYIPLGRSKVFGMFSDISLNFGAGQGKTVTGTGENVTGTYQNILDVGIDVIPGIAVFVTNEMCVEASVGILGLEWKRISQTTNQVYEGSYETSKANFRLNLLSINIGVNFVLPVGNDKPAAARPKSVTPKKTKNTKTGK</sequence>
<evidence type="ECO:0000313" key="4">
    <source>
        <dbReference type="Proteomes" id="UP000886744"/>
    </source>
</evidence>
<keyword evidence="2" id="KW-0732">Signal</keyword>
<protein>
    <recommendedName>
        <fullName evidence="5">Outer membrane protein beta-barrel domain-containing protein</fullName>
    </recommendedName>
</protein>
<dbReference type="AlphaFoldDB" id="A0A9D1E1P5"/>
<feature type="region of interest" description="Disordered" evidence="1">
    <location>
        <begin position="257"/>
        <end position="276"/>
    </location>
</feature>
<organism evidence="3 4">
    <name type="scientific">Candidatus Coprenecus avistercoris</name>
    <dbReference type="NCBI Taxonomy" id="2840730"/>
    <lineage>
        <taxon>Bacteria</taxon>
        <taxon>Pseudomonadati</taxon>
        <taxon>Bacteroidota</taxon>
        <taxon>Bacteroidia</taxon>
        <taxon>Bacteroidales</taxon>
        <taxon>Rikenellaceae</taxon>
        <taxon>Rikenellaceae incertae sedis</taxon>
        <taxon>Candidatus Coprenecus</taxon>
    </lineage>
</organism>
<reference evidence="3" key="2">
    <citation type="journal article" date="2021" name="PeerJ">
        <title>Extensive microbial diversity within the chicken gut microbiome revealed by metagenomics and culture.</title>
        <authorList>
            <person name="Gilroy R."/>
            <person name="Ravi A."/>
            <person name="Getino M."/>
            <person name="Pursley I."/>
            <person name="Horton D.L."/>
            <person name="Alikhan N.F."/>
            <person name="Baker D."/>
            <person name="Gharbi K."/>
            <person name="Hall N."/>
            <person name="Watson M."/>
            <person name="Adriaenssens E.M."/>
            <person name="Foster-Nyarko E."/>
            <person name="Jarju S."/>
            <person name="Secka A."/>
            <person name="Antonio M."/>
            <person name="Oren A."/>
            <person name="Chaudhuri R.R."/>
            <person name="La Ragione R."/>
            <person name="Hildebrand F."/>
            <person name="Pallen M.J."/>
        </authorList>
    </citation>
    <scope>NUCLEOTIDE SEQUENCE</scope>
    <source>
        <strain evidence="3">ChiHjej13B12-12457</strain>
    </source>
</reference>
<accession>A0A9D1E1P5</accession>
<feature type="chain" id="PRO_5038647220" description="Outer membrane protein beta-barrel domain-containing protein" evidence="2">
    <location>
        <begin position="22"/>
        <end position="276"/>
    </location>
</feature>
<evidence type="ECO:0000313" key="3">
    <source>
        <dbReference type="EMBL" id="HIR63095.1"/>
    </source>
</evidence>
<reference evidence="3" key="1">
    <citation type="submission" date="2020-10" db="EMBL/GenBank/DDBJ databases">
        <authorList>
            <person name="Gilroy R."/>
        </authorList>
    </citation>
    <scope>NUCLEOTIDE SEQUENCE</scope>
    <source>
        <strain evidence="3">ChiHjej13B12-12457</strain>
    </source>
</reference>
<name>A0A9D1E1P5_9BACT</name>